<evidence type="ECO:0000256" key="2">
    <source>
        <dbReference type="SAM" id="SignalP"/>
    </source>
</evidence>
<comment type="caution">
    <text evidence="4">The sequence shown here is derived from an EMBL/GenBank/DDBJ whole genome shotgun (WGS) entry which is preliminary data.</text>
</comment>
<dbReference type="Gene3D" id="3.40.50.1820">
    <property type="entry name" value="alpha/beta hydrolase"/>
    <property type="match status" value="1"/>
</dbReference>
<evidence type="ECO:0000259" key="3">
    <source>
        <dbReference type="Pfam" id="PF20434"/>
    </source>
</evidence>
<dbReference type="RefSeq" id="WP_265217336.1">
    <property type="nucleotide sequence ID" value="NZ_JAPEUL010000004.1"/>
</dbReference>
<dbReference type="InterPro" id="IPR029058">
    <property type="entry name" value="AB_hydrolase_fold"/>
</dbReference>
<dbReference type="SUPFAM" id="SSF53474">
    <property type="entry name" value="alpha/beta-Hydrolases"/>
    <property type="match status" value="1"/>
</dbReference>
<organism evidence="4 5">
    <name type="scientific">Marinomonas rhodophyticola</name>
    <dbReference type="NCBI Taxonomy" id="2992803"/>
    <lineage>
        <taxon>Bacteria</taxon>
        <taxon>Pseudomonadati</taxon>
        <taxon>Pseudomonadota</taxon>
        <taxon>Gammaproteobacteria</taxon>
        <taxon>Oceanospirillales</taxon>
        <taxon>Oceanospirillaceae</taxon>
        <taxon>Marinomonas</taxon>
    </lineage>
</organism>
<keyword evidence="2" id="KW-0732">Signal</keyword>
<keyword evidence="1 4" id="KW-0378">Hydrolase</keyword>
<evidence type="ECO:0000313" key="4">
    <source>
        <dbReference type="EMBL" id="MCW4628163.1"/>
    </source>
</evidence>
<feature type="signal peptide" evidence="2">
    <location>
        <begin position="1"/>
        <end position="17"/>
    </location>
</feature>
<sequence>MTITKVCVALSSLLLVACTKVGLSVANLPSHFSDTKSTKDIAYGAKKWQKLDIYVLPNDTQESKPVIVFFYGGSWKDGSKDMYPFVGELFAKHGYVTVIADYRKYPEVKFPAFVEDVPSSSLDLS</sequence>
<gene>
    <name evidence="4" type="ORF">ONZ52_03690</name>
</gene>
<dbReference type="PROSITE" id="PS51257">
    <property type="entry name" value="PROKAR_LIPOPROTEIN"/>
    <property type="match status" value="1"/>
</dbReference>
<accession>A0ABT3KCC6</accession>
<dbReference type="PANTHER" id="PTHR48081:SF33">
    <property type="entry name" value="KYNURENINE FORMAMIDASE"/>
    <property type="match status" value="1"/>
</dbReference>
<reference evidence="4" key="1">
    <citation type="submission" date="2022-11" db="EMBL/GenBank/DDBJ databases">
        <title>Marinomonas sp. nov., isolated from marine algae.</title>
        <authorList>
            <person name="Choi D.G."/>
            <person name="Kim J.M."/>
            <person name="Lee J.K."/>
            <person name="Baek J.H."/>
            <person name="Jeon C.O."/>
        </authorList>
    </citation>
    <scope>NUCLEOTIDE SEQUENCE</scope>
    <source>
        <strain evidence="4">KJ51-3</strain>
    </source>
</reference>
<feature type="domain" description="BD-FAE-like" evidence="3">
    <location>
        <begin position="51"/>
        <end position="117"/>
    </location>
</feature>
<dbReference type="PANTHER" id="PTHR48081">
    <property type="entry name" value="AB HYDROLASE SUPERFAMILY PROTEIN C4A8.06C"/>
    <property type="match status" value="1"/>
</dbReference>
<dbReference type="InterPro" id="IPR049492">
    <property type="entry name" value="BD-FAE-like_dom"/>
</dbReference>
<feature type="chain" id="PRO_5045406624" evidence="2">
    <location>
        <begin position="18"/>
        <end position="125"/>
    </location>
</feature>
<keyword evidence="5" id="KW-1185">Reference proteome</keyword>
<name>A0ABT3KCC6_9GAMM</name>
<dbReference type="EMBL" id="JAPEUL010000004">
    <property type="protein sequence ID" value="MCW4628163.1"/>
    <property type="molecule type" value="Genomic_DNA"/>
</dbReference>
<dbReference type="Pfam" id="PF20434">
    <property type="entry name" value="BD-FAE"/>
    <property type="match status" value="1"/>
</dbReference>
<protein>
    <submittedName>
        <fullName evidence="4">Alpha/beta hydrolase</fullName>
    </submittedName>
</protein>
<dbReference type="InterPro" id="IPR050300">
    <property type="entry name" value="GDXG_lipolytic_enzyme"/>
</dbReference>
<proteinExistence type="predicted"/>
<evidence type="ECO:0000313" key="5">
    <source>
        <dbReference type="Proteomes" id="UP001431181"/>
    </source>
</evidence>
<dbReference type="GO" id="GO:0016787">
    <property type="term" value="F:hydrolase activity"/>
    <property type="evidence" value="ECO:0007669"/>
    <property type="project" value="UniProtKB-KW"/>
</dbReference>
<dbReference type="Proteomes" id="UP001431181">
    <property type="component" value="Unassembled WGS sequence"/>
</dbReference>
<evidence type="ECO:0000256" key="1">
    <source>
        <dbReference type="ARBA" id="ARBA00022801"/>
    </source>
</evidence>